<dbReference type="HOGENOM" id="CLU_1970445_0_0_1"/>
<feature type="domain" description="Heterokaryon incompatibility" evidence="1">
    <location>
        <begin position="38"/>
        <end position="112"/>
    </location>
</feature>
<dbReference type="InterPro" id="IPR010730">
    <property type="entry name" value="HET"/>
</dbReference>
<name>R7Z6Y1_CONA1</name>
<organism evidence="2 3">
    <name type="scientific">Coniosporium apollinis (strain CBS 100218)</name>
    <name type="common">Rock-inhabiting black yeast</name>
    <dbReference type="NCBI Taxonomy" id="1168221"/>
    <lineage>
        <taxon>Eukaryota</taxon>
        <taxon>Fungi</taxon>
        <taxon>Dikarya</taxon>
        <taxon>Ascomycota</taxon>
        <taxon>Pezizomycotina</taxon>
        <taxon>Dothideomycetes</taxon>
        <taxon>Dothideomycetes incertae sedis</taxon>
        <taxon>Coniosporium</taxon>
    </lineage>
</organism>
<dbReference type="RefSeq" id="XP_007784988.1">
    <property type="nucleotide sequence ID" value="XM_007786798.1"/>
</dbReference>
<keyword evidence="3" id="KW-1185">Reference proteome</keyword>
<evidence type="ECO:0000313" key="2">
    <source>
        <dbReference type="EMBL" id="EON69671.1"/>
    </source>
</evidence>
<sequence>MRRWQRDTRGAEGSQALVARSVLTELSVFRTKLSLQRQSSRQRKKARNIWIDAVSNNQADSTEKEHQIRLMEKIYSSAEQTFIWPGDAADYSALAKDLVSTILDTDFENYNAEDSAWKALYELFQRQ</sequence>
<accession>R7Z6Y1</accession>
<evidence type="ECO:0000259" key="1">
    <source>
        <dbReference type="Pfam" id="PF06985"/>
    </source>
</evidence>
<dbReference type="GeneID" id="19906234"/>
<dbReference type="InterPro" id="IPR052895">
    <property type="entry name" value="HetReg/Transcr_Mod"/>
</dbReference>
<gene>
    <name evidence="2" type="ORF">W97_08923</name>
</gene>
<dbReference type="OrthoDB" id="3553147at2759"/>
<evidence type="ECO:0000313" key="3">
    <source>
        <dbReference type="Proteomes" id="UP000016924"/>
    </source>
</evidence>
<proteinExistence type="predicted"/>
<dbReference type="Pfam" id="PF06985">
    <property type="entry name" value="HET"/>
    <property type="match status" value="1"/>
</dbReference>
<dbReference type="PANTHER" id="PTHR24148:SF64">
    <property type="entry name" value="HETEROKARYON INCOMPATIBILITY DOMAIN-CONTAINING PROTEIN"/>
    <property type="match status" value="1"/>
</dbReference>
<reference evidence="3" key="1">
    <citation type="submission" date="2012-06" db="EMBL/GenBank/DDBJ databases">
        <title>The genome sequence of Coniosporium apollinis CBS 100218.</title>
        <authorList>
            <consortium name="The Broad Institute Genome Sequencing Platform"/>
            <person name="Cuomo C."/>
            <person name="Gorbushina A."/>
            <person name="Noack S."/>
            <person name="Walker B."/>
            <person name="Young S.K."/>
            <person name="Zeng Q."/>
            <person name="Gargeya S."/>
            <person name="Fitzgerald M."/>
            <person name="Haas B."/>
            <person name="Abouelleil A."/>
            <person name="Alvarado L."/>
            <person name="Arachchi H.M."/>
            <person name="Berlin A.M."/>
            <person name="Chapman S.B."/>
            <person name="Goldberg J."/>
            <person name="Griggs A."/>
            <person name="Gujja S."/>
            <person name="Hansen M."/>
            <person name="Howarth C."/>
            <person name="Imamovic A."/>
            <person name="Larimer J."/>
            <person name="McCowan C."/>
            <person name="Montmayeur A."/>
            <person name="Murphy C."/>
            <person name="Neiman D."/>
            <person name="Pearson M."/>
            <person name="Priest M."/>
            <person name="Roberts A."/>
            <person name="Saif S."/>
            <person name="Shea T."/>
            <person name="Sisk P."/>
            <person name="Sykes S."/>
            <person name="Wortman J."/>
            <person name="Nusbaum C."/>
            <person name="Birren B."/>
        </authorList>
    </citation>
    <scope>NUCLEOTIDE SEQUENCE [LARGE SCALE GENOMIC DNA]</scope>
    <source>
        <strain evidence="3">CBS 100218</strain>
    </source>
</reference>
<dbReference type="PANTHER" id="PTHR24148">
    <property type="entry name" value="ANKYRIN REPEAT DOMAIN-CONTAINING PROTEIN 39 HOMOLOG-RELATED"/>
    <property type="match status" value="1"/>
</dbReference>
<dbReference type="Proteomes" id="UP000016924">
    <property type="component" value="Unassembled WGS sequence"/>
</dbReference>
<dbReference type="EMBL" id="JH767622">
    <property type="protein sequence ID" value="EON69671.1"/>
    <property type="molecule type" value="Genomic_DNA"/>
</dbReference>
<dbReference type="AlphaFoldDB" id="R7Z6Y1"/>
<protein>
    <recommendedName>
        <fullName evidence="1">Heterokaryon incompatibility domain-containing protein</fullName>
    </recommendedName>
</protein>